<protein>
    <submittedName>
        <fullName evidence="4">Uncharacterized protein</fullName>
    </submittedName>
</protein>
<organism evidence="4 5">
    <name type="scientific">Actinomortierella ambigua</name>
    <dbReference type="NCBI Taxonomy" id="1343610"/>
    <lineage>
        <taxon>Eukaryota</taxon>
        <taxon>Fungi</taxon>
        <taxon>Fungi incertae sedis</taxon>
        <taxon>Mucoromycota</taxon>
        <taxon>Mortierellomycotina</taxon>
        <taxon>Mortierellomycetes</taxon>
        <taxon>Mortierellales</taxon>
        <taxon>Mortierellaceae</taxon>
        <taxon>Actinomortierella</taxon>
    </lineage>
</organism>
<feature type="compositionally biased region" description="Low complexity" evidence="1">
    <location>
        <begin position="929"/>
        <end position="945"/>
    </location>
</feature>
<sequence>MNTRLPPEYAGELFFKADVENMPYPILPPEGAVDLLTKACTMLGQVRFDWAYIDRPKEGSVYVVMLGGDDVPHDGYQYMDDEVTYNFTSETGKRMIIQERQQGFIPGDQFTHIARRRYKLVNIGKDNVVLLHYTRADDTRKVVVDPRMAKTMPRSYPLKPLPSAAGAPGQPMAYQQQQPGMPGYRPPFPAQQQPQPQVPQQMKSPAGINAAKSGSPYGASPVAPGSPGAAATGQQAGYGRFQAGVPTQVPGQPIQQPPQPTGAPQRLASINGGRKQSHKKQANPQATLQAQLQHQQLLAQQQEDAEEPSGDELDFLTTRDVAIARYKRNHDYMAEVFSPYPATAIIPNQYDYQQSIEFFKTLQAKHGDDLDELKQSHDEKIKRFKAEAEVFYRGMLELKQATTVQEVVTANERVESFVGTKVLPYSFLRRTELPPDEASKTPELRAKLVPVVPVPAVPVPEVDPAPVVANGSEASQAATAEGAVSLPPAATTGATEAAPADNAVSAENVAPADNAVSAENVAPADNTEPAASTMGALATLAAESPLASLAQAEPAVIPTTTTTTDATVAPESSAMDVDSKPQDGNEGTISGLDSSSDMQVDGAPSPASVLSTGASEAAATPVPPLVAVDAVQASEPSSVITHDEDHVMTEAPALGTEPEAEPIDAPVLAPTLAPPAPASAPAPVPATDSVSSISPAAPEPTPTPVSLPAPDANEVVSNVSTPTATPTPVVIAESTTAAEPTVVEAVGHQAEGLPNPSSAESVSNTASQDPSGEKAKATSPTAKDFPTSGLETAPVPEEVGQAGIEEAHTPVVDPTPVSAAVQTATFSPVSEPTPAAASVEADGGGVSMVLESEPSPAVEESTGSLPSSTNLAAAGSNDFVAEEAAQSAEVSAAAAAANTVVDAASEPAATLVMEKTVGVATAEAVPEATVATTTTTSAETEAVVAGDDPAHH</sequence>
<feature type="region of interest" description="Disordered" evidence="1">
    <location>
        <begin position="929"/>
        <end position="952"/>
    </location>
</feature>
<feature type="domain" description="SWI/SNF and RSC complexes subunit Ssr4 C-terminal" evidence="3">
    <location>
        <begin position="303"/>
        <end position="348"/>
    </location>
</feature>
<dbReference type="InterPro" id="IPR013859">
    <property type="entry name" value="Ssr4_N"/>
</dbReference>
<reference evidence="4" key="1">
    <citation type="journal article" date="2020" name="Fungal Divers.">
        <title>Resolving the Mortierellaceae phylogeny through synthesis of multi-gene phylogenetics and phylogenomics.</title>
        <authorList>
            <person name="Vandepol N."/>
            <person name="Liber J."/>
            <person name="Desiro A."/>
            <person name="Na H."/>
            <person name="Kennedy M."/>
            <person name="Barry K."/>
            <person name="Grigoriev I.V."/>
            <person name="Miller A.N."/>
            <person name="O'Donnell K."/>
            <person name="Stajich J.E."/>
            <person name="Bonito G."/>
        </authorList>
    </citation>
    <scope>NUCLEOTIDE SEQUENCE</scope>
    <source>
        <strain evidence="4">BC1065</strain>
    </source>
</reference>
<name>A0A9P6U5S6_9FUNG</name>
<gene>
    <name evidence="4" type="ORF">DFQ27_003491</name>
</gene>
<keyword evidence="5" id="KW-1185">Reference proteome</keyword>
<feature type="region of interest" description="Disordered" evidence="1">
    <location>
        <begin position="751"/>
        <end position="794"/>
    </location>
</feature>
<evidence type="ECO:0000256" key="1">
    <source>
        <dbReference type="SAM" id="MobiDB-lite"/>
    </source>
</evidence>
<feature type="region of interest" description="Disordered" evidence="1">
    <location>
        <begin position="555"/>
        <end position="615"/>
    </location>
</feature>
<feature type="domain" description="SWI/SNF and RSC complexes subunit Ssr4 N-terminal" evidence="2">
    <location>
        <begin position="27"/>
        <end position="141"/>
    </location>
</feature>
<feature type="region of interest" description="Disordered" evidence="1">
    <location>
        <begin position="152"/>
        <end position="313"/>
    </location>
</feature>
<feature type="compositionally biased region" description="Polar residues" evidence="1">
    <location>
        <begin position="585"/>
        <end position="598"/>
    </location>
</feature>
<feature type="compositionally biased region" description="Low complexity" evidence="1">
    <location>
        <begin position="715"/>
        <end position="727"/>
    </location>
</feature>
<evidence type="ECO:0000313" key="4">
    <source>
        <dbReference type="EMBL" id="KAG0260509.1"/>
    </source>
</evidence>
<feature type="region of interest" description="Disordered" evidence="1">
    <location>
        <begin position="667"/>
        <end position="727"/>
    </location>
</feature>
<dbReference type="InterPro" id="IPR046464">
    <property type="entry name" value="SWI-SNF_Ssr4_C"/>
</dbReference>
<dbReference type="Pfam" id="PF20497">
    <property type="entry name" value="SWI-SNF_Ssr4_C"/>
    <property type="match status" value="1"/>
</dbReference>
<dbReference type="AlphaFoldDB" id="A0A9P6U5S6"/>
<dbReference type="Proteomes" id="UP000807716">
    <property type="component" value="Unassembled WGS sequence"/>
</dbReference>
<feature type="compositionally biased region" description="Acidic residues" evidence="1">
    <location>
        <begin position="303"/>
        <end position="313"/>
    </location>
</feature>
<dbReference type="GO" id="GO:0006338">
    <property type="term" value="P:chromatin remodeling"/>
    <property type="evidence" value="ECO:0007669"/>
    <property type="project" value="InterPro"/>
</dbReference>
<feature type="compositionally biased region" description="Low complexity" evidence="1">
    <location>
        <begin position="190"/>
        <end position="201"/>
    </location>
</feature>
<feature type="compositionally biased region" description="Polar residues" evidence="1">
    <location>
        <begin position="861"/>
        <end position="870"/>
    </location>
</feature>
<accession>A0A9P6U5S6</accession>
<feature type="compositionally biased region" description="Pro residues" evidence="1">
    <location>
        <begin position="672"/>
        <end position="684"/>
    </location>
</feature>
<comment type="caution">
    <text evidence="4">The sequence shown here is derived from an EMBL/GenBank/DDBJ whole genome shotgun (WGS) entry which is preliminary data.</text>
</comment>
<evidence type="ECO:0000313" key="5">
    <source>
        <dbReference type="Proteomes" id="UP000807716"/>
    </source>
</evidence>
<feature type="compositionally biased region" description="Polar residues" evidence="1">
    <location>
        <begin position="755"/>
        <end position="770"/>
    </location>
</feature>
<proteinExistence type="predicted"/>
<evidence type="ECO:0000259" key="2">
    <source>
        <dbReference type="Pfam" id="PF08549"/>
    </source>
</evidence>
<feature type="compositionally biased region" description="Low complexity" evidence="1">
    <location>
        <begin position="285"/>
        <end position="302"/>
    </location>
</feature>
<feature type="region of interest" description="Disordered" evidence="1">
    <location>
        <begin position="850"/>
        <end position="870"/>
    </location>
</feature>
<feature type="compositionally biased region" description="Pro residues" evidence="1">
    <location>
        <begin position="697"/>
        <end position="707"/>
    </location>
</feature>
<dbReference type="Pfam" id="PF08549">
    <property type="entry name" value="SWI-SNF_Ssr4_N"/>
    <property type="match status" value="1"/>
</dbReference>
<dbReference type="EMBL" id="JAAAJB010000246">
    <property type="protein sequence ID" value="KAG0260509.1"/>
    <property type="molecule type" value="Genomic_DNA"/>
</dbReference>
<feature type="compositionally biased region" description="Low complexity" evidence="1">
    <location>
        <begin position="213"/>
        <end position="254"/>
    </location>
</feature>
<dbReference type="OrthoDB" id="5321006at2759"/>
<evidence type="ECO:0000259" key="3">
    <source>
        <dbReference type="Pfam" id="PF20497"/>
    </source>
</evidence>